<dbReference type="EMBL" id="LYXE01000036">
    <property type="protein sequence ID" value="PDW00583.1"/>
    <property type="molecule type" value="Genomic_DNA"/>
</dbReference>
<sequence length="493" mass="54636">MTQLAAIPYVLDGAQVVLMAPTASGKTEAIAAPVSQLHRNEGWEELAVIYVVPTRALANDTLVRVGGPVSDMGFRIELKHGDRPYLPQALDWLITTPESLDSLLSRRPQMLKSVRAIILDEIHLLDNTYRGDQLRILVTRLQALTATQLKIHLISATLADPDAVAARYVTSATVVAIDGQRSASLQFAANHTDIKLLARTKGWKKLLYFCNKREGVELVARDLAEIWQPYPVVAHHGSLSRQRREEAEQVLREARVAVGVATSTLEVGIDIGDIDAVVLADIPWSCSALLQRIGRGNRRSGKIEVVGISTDIATQRVLSAMFDMVTGGYLDPSPYILDRSVVVQQIFSILFQQQGSGSDEHELAALLHHLALPSEVKAILNHLATRDWLEQKSNKWFLSTTMLDKAERGEIHSNIPDSAMYQVIDVESNQQVGSVAGVVDQVFLLAGVIWEILDVHYPVMRVRRYRGSADPAVFKRHPQAGRYTSFLPVHLRR</sequence>
<reference evidence="5 6" key="1">
    <citation type="submission" date="2016-05" db="EMBL/GenBank/DDBJ databases">
        <authorList>
            <person name="Lavstsen T."/>
            <person name="Jespersen J.S."/>
        </authorList>
    </citation>
    <scope>NUCLEOTIDE SEQUENCE [LARGE SCALE GENOMIC DNA]</scope>
    <source>
        <strain evidence="5 6">B7-9</strain>
    </source>
</reference>
<protein>
    <recommendedName>
        <fullName evidence="7">DEAD/DEAH box helicase</fullName>
    </recommendedName>
</protein>
<dbReference type="InterPro" id="IPR001650">
    <property type="entry name" value="Helicase_C-like"/>
</dbReference>
<evidence type="ECO:0000256" key="2">
    <source>
        <dbReference type="ARBA" id="ARBA00022840"/>
    </source>
</evidence>
<dbReference type="InterPro" id="IPR027417">
    <property type="entry name" value="P-loop_NTPase"/>
</dbReference>
<name>A0A2H3L262_9CHLR</name>
<dbReference type="Pfam" id="PF00270">
    <property type="entry name" value="DEAD"/>
    <property type="match status" value="1"/>
</dbReference>
<dbReference type="PROSITE" id="PS51194">
    <property type="entry name" value="HELICASE_CTER"/>
    <property type="match status" value="1"/>
</dbReference>
<evidence type="ECO:0000256" key="1">
    <source>
        <dbReference type="ARBA" id="ARBA00022741"/>
    </source>
</evidence>
<dbReference type="InterPro" id="IPR014001">
    <property type="entry name" value="Helicase_ATP-bd"/>
</dbReference>
<evidence type="ECO:0000313" key="5">
    <source>
        <dbReference type="EMBL" id="PDW00583.1"/>
    </source>
</evidence>
<keyword evidence="6" id="KW-1185">Reference proteome</keyword>
<accession>A0A2H3L262</accession>
<dbReference type="Gene3D" id="3.40.50.300">
    <property type="entry name" value="P-loop containing nucleotide triphosphate hydrolases"/>
    <property type="match status" value="2"/>
</dbReference>
<evidence type="ECO:0000259" key="4">
    <source>
        <dbReference type="PROSITE" id="PS51194"/>
    </source>
</evidence>
<keyword evidence="1" id="KW-0547">Nucleotide-binding</keyword>
<evidence type="ECO:0000259" key="3">
    <source>
        <dbReference type="PROSITE" id="PS51192"/>
    </source>
</evidence>
<dbReference type="PANTHER" id="PTHR47962">
    <property type="entry name" value="ATP-DEPENDENT HELICASE LHR-RELATED-RELATED"/>
    <property type="match status" value="1"/>
</dbReference>
<evidence type="ECO:0000313" key="6">
    <source>
        <dbReference type="Proteomes" id="UP000220922"/>
    </source>
</evidence>
<dbReference type="SMART" id="SM00490">
    <property type="entry name" value="HELICc"/>
    <property type="match status" value="1"/>
</dbReference>
<evidence type="ECO:0008006" key="7">
    <source>
        <dbReference type="Google" id="ProtNLM"/>
    </source>
</evidence>
<gene>
    <name evidence="5" type="ORF">A9Q02_09340</name>
</gene>
<feature type="domain" description="Helicase ATP-binding" evidence="3">
    <location>
        <begin position="7"/>
        <end position="166"/>
    </location>
</feature>
<dbReference type="SUPFAM" id="SSF52540">
    <property type="entry name" value="P-loop containing nucleoside triphosphate hydrolases"/>
    <property type="match status" value="1"/>
</dbReference>
<dbReference type="PANTHER" id="PTHR47962:SF5">
    <property type="entry name" value="ATP-DEPENDENT HELICASE LHR-RELATED"/>
    <property type="match status" value="1"/>
</dbReference>
<dbReference type="SMART" id="SM00487">
    <property type="entry name" value="DEXDc"/>
    <property type="match status" value="1"/>
</dbReference>
<proteinExistence type="predicted"/>
<dbReference type="Pfam" id="PF00271">
    <property type="entry name" value="Helicase_C"/>
    <property type="match status" value="1"/>
</dbReference>
<dbReference type="AlphaFoldDB" id="A0A2H3L262"/>
<dbReference type="Proteomes" id="UP000220922">
    <property type="component" value="Unassembled WGS sequence"/>
</dbReference>
<keyword evidence="2" id="KW-0067">ATP-binding</keyword>
<dbReference type="InterPro" id="IPR011545">
    <property type="entry name" value="DEAD/DEAH_box_helicase_dom"/>
</dbReference>
<dbReference type="GO" id="GO:0016887">
    <property type="term" value="F:ATP hydrolysis activity"/>
    <property type="evidence" value="ECO:0007669"/>
    <property type="project" value="TreeGrafter"/>
</dbReference>
<dbReference type="GO" id="GO:0003677">
    <property type="term" value="F:DNA binding"/>
    <property type="evidence" value="ECO:0007669"/>
    <property type="project" value="TreeGrafter"/>
</dbReference>
<feature type="domain" description="Helicase C-terminal" evidence="4">
    <location>
        <begin position="192"/>
        <end position="341"/>
    </location>
</feature>
<dbReference type="PROSITE" id="PS51192">
    <property type="entry name" value="HELICASE_ATP_BIND_1"/>
    <property type="match status" value="1"/>
</dbReference>
<comment type="caution">
    <text evidence="5">The sequence shown here is derived from an EMBL/GenBank/DDBJ whole genome shotgun (WGS) entry which is preliminary data.</text>
</comment>
<dbReference type="InterPro" id="IPR052511">
    <property type="entry name" value="ATP-dep_Helicase"/>
</dbReference>
<dbReference type="GO" id="GO:0005524">
    <property type="term" value="F:ATP binding"/>
    <property type="evidence" value="ECO:0007669"/>
    <property type="project" value="UniProtKB-KW"/>
</dbReference>
<organism evidence="5 6">
    <name type="scientific">Candidatus Chloroploca asiatica</name>
    <dbReference type="NCBI Taxonomy" id="1506545"/>
    <lineage>
        <taxon>Bacteria</taxon>
        <taxon>Bacillati</taxon>
        <taxon>Chloroflexota</taxon>
        <taxon>Chloroflexia</taxon>
        <taxon>Chloroflexales</taxon>
        <taxon>Chloroflexineae</taxon>
        <taxon>Oscillochloridaceae</taxon>
        <taxon>Candidatus Chloroploca</taxon>
    </lineage>
</organism>